<feature type="domain" description="HNH nuclease" evidence="1">
    <location>
        <begin position="56"/>
        <end position="99"/>
    </location>
</feature>
<dbReference type="SUPFAM" id="SSF54171">
    <property type="entry name" value="DNA-binding domain"/>
    <property type="match status" value="1"/>
</dbReference>
<dbReference type="KEGG" id="vg:77931911"/>
<evidence type="ECO:0000313" key="2">
    <source>
        <dbReference type="EMBL" id="QWY79664.1"/>
    </source>
</evidence>
<reference evidence="2" key="1">
    <citation type="submission" date="2021-03" db="EMBL/GenBank/DDBJ databases">
        <authorList>
            <person name="Pedlow M.R."/>
            <person name="Nance H.A."/>
            <person name="Bradley A.M."/>
            <person name="Brown C.A."/>
            <person name="Channell S.A."/>
            <person name="Forbes A.M."/>
            <person name="Lovell B."/>
            <person name="Mcdonald B.E."/>
            <person name="Silva M.B."/>
            <person name="White G.J."/>
            <person name="Zack K.M."/>
            <person name="Garlena R.A."/>
            <person name="Russell D.A."/>
            <person name="Jacobs-Sera D."/>
            <person name="Hatfull G.F."/>
        </authorList>
    </citation>
    <scope>NUCLEOTIDE SEQUENCE</scope>
</reference>
<protein>
    <submittedName>
        <fullName evidence="2">HNH endonuclease</fullName>
    </submittedName>
</protein>
<dbReference type="GO" id="GO:0003677">
    <property type="term" value="F:DNA binding"/>
    <property type="evidence" value="ECO:0007669"/>
    <property type="project" value="InterPro"/>
</dbReference>
<keyword evidence="2" id="KW-0378">Hydrolase</keyword>
<gene>
    <name evidence="2" type="primary">34</name>
    <name evidence="2" type="ORF">SEA_PERSISTENCE_34</name>
</gene>
<dbReference type="SUPFAM" id="SSF54060">
    <property type="entry name" value="His-Me finger endonucleases"/>
    <property type="match status" value="1"/>
</dbReference>
<keyword evidence="3" id="KW-1185">Reference proteome</keyword>
<dbReference type="Pfam" id="PF13392">
    <property type="entry name" value="HNH_3"/>
    <property type="match status" value="1"/>
</dbReference>
<dbReference type="InterPro" id="IPR003615">
    <property type="entry name" value="HNH_nuc"/>
</dbReference>
<dbReference type="InterPro" id="IPR044925">
    <property type="entry name" value="His-Me_finger_sf"/>
</dbReference>
<proteinExistence type="predicted"/>
<dbReference type="Proteomes" id="UP000693837">
    <property type="component" value="Segment"/>
</dbReference>
<dbReference type="EMBL" id="MW712719">
    <property type="protein sequence ID" value="QWY79664.1"/>
    <property type="molecule type" value="Genomic_DNA"/>
</dbReference>
<dbReference type="InterPro" id="IPR016177">
    <property type="entry name" value="DNA-bd_dom_sf"/>
</dbReference>
<accession>A0A8F3E298</accession>
<keyword evidence="2" id="KW-0255">Endonuclease</keyword>
<dbReference type="GO" id="GO:0004519">
    <property type="term" value="F:endonuclease activity"/>
    <property type="evidence" value="ECO:0007669"/>
    <property type="project" value="UniProtKB-KW"/>
</dbReference>
<evidence type="ECO:0000313" key="3">
    <source>
        <dbReference type="Proteomes" id="UP000693837"/>
    </source>
</evidence>
<keyword evidence="2" id="KW-0540">Nuclease</keyword>
<dbReference type="RefSeq" id="YP_010656035.1">
    <property type="nucleotide sequence ID" value="NC_070834.1"/>
</dbReference>
<sequence>MTDFQGVDMPKPISNPLTRFWPKVNKTATCWLWTAYKNPAGYGTFGAGSREDGVVLAHRFSWEIENGPVPAGMDLDHTCHTPACVRPSHLRPVNNKQNHENFKGAFSTSGTGVRGVSWDKSRGLYRATVTHNYKQIQVGRFETIEEATAAVQAKRLELFTHNSLDRA</sequence>
<dbReference type="GeneID" id="77931911"/>
<evidence type="ECO:0000259" key="1">
    <source>
        <dbReference type="Pfam" id="PF13392"/>
    </source>
</evidence>
<organism evidence="2 3">
    <name type="scientific">Arthrobacter phage Persistence</name>
    <dbReference type="NCBI Taxonomy" id="2836007"/>
    <lineage>
        <taxon>Viruses</taxon>
        <taxon>Duplodnaviria</taxon>
        <taxon>Heunggongvirae</taxon>
        <taxon>Uroviricota</taxon>
        <taxon>Caudoviricetes</taxon>
        <taxon>Persistencevirus</taxon>
        <taxon>Persistencevirus persistence</taxon>
    </lineage>
</organism>
<name>A0A8F3E298_9CAUD</name>